<keyword evidence="3" id="KW-1185">Reference proteome</keyword>
<feature type="transmembrane region" description="Helical" evidence="1">
    <location>
        <begin position="612"/>
        <end position="630"/>
    </location>
</feature>
<feature type="transmembrane region" description="Helical" evidence="1">
    <location>
        <begin position="7"/>
        <end position="26"/>
    </location>
</feature>
<feature type="transmembrane region" description="Helical" evidence="1">
    <location>
        <begin position="327"/>
        <end position="345"/>
    </location>
</feature>
<feature type="transmembrane region" description="Helical" evidence="1">
    <location>
        <begin position="551"/>
        <end position="570"/>
    </location>
</feature>
<evidence type="ECO:0000313" key="3">
    <source>
        <dbReference type="Proteomes" id="UP001352263"/>
    </source>
</evidence>
<evidence type="ECO:0008006" key="4">
    <source>
        <dbReference type="Google" id="ProtNLM"/>
    </source>
</evidence>
<dbReference type="RefSeq" id="WP_326507427.1">
    <property type="nucleotide sequence ID" value="NZ_JAWIIV010000013.1"/>
</dbReference>
<gene>
    <name evidence="2" type="ORF">RY831_16225</name>
</gene>
<feature type="transmembrane region" description="Helical" evidence="1">
    <location>
        <begin position="459"/>
        <end position="476"/>
    </location>
</feature>
<feature type="transmembrane region" description="Helical" evidence="1">
    <location>
        <begin position="296"/>
        <end position="315"/>
    </location>
</feature>
<keyword evidence="1" id="KW-0472">Membrane</keyword>
<feature type="transmembrane region" description="Helical" evidence="1">
    <location>
        <begin position="420"/>
        <end position="438"/>
    </location>
</feature>
<dbReference type="EMBL" id="JAWIIV010000013">
    <property type="protein sequence ID" value="MEC4720711.1"/>
    <property type="molecule type" value="Genomic_DNA"/>
</dbReference>
<feature type="transmembrane region" description="Helical" evidence="1">
    <location>
        <begin position="392"/>
        <end position="414"/>
    </location>
</feature>
<keyword evidence="1" id="KW-1133">Transmembrane helix</keyword>
<organism evidence="2 3">
    <name type="scientific">Noviherbaspirillum album</name>
    <dbReference type="NCBI Taxonomy" id="3080276"/>
    <lineage>
        <taxon>Bacteria</taxon>
        <taxon>Pseudomonadati</taxon>
        <taxon>Pseudomonadota</taxon>
        <taxon>Betaproteobacteria</taxon>
        <taxon>Burkholderiales</taxon>
        <taxon>Oxalobacteraceae</taxon>
        <taxon>Noviherbaspirillum</taxon>
    </lineage>
</organism>
<evidence type="ECO:0000256" key="1">
    <source>
        <dbReference type="SAM" id="Phobius"/>
    </source>
</evidence>
<feature type="transmembrane region" description="Helical" evidence="1">
    <location>
        <begin position="522"/>
        <end position="539"/>
    </location>
</feature>
<sequence length="634" mass="67370">MRVPGPRIAYLAISLLMMATIAIAYLSHALFEPVRQSQASIRVEMDAAAVAAPLNRALTVGVPLAGLQGVDAFLQSRLRRSPHLLGIEIRDLDGNILWKQGETGAGSAISGKAPLLVQEEVVATVVLNAGAQTSPASFIEALFIIAMATLAAGILLYEAVHLVRQRSLLSRDAVVRHAQDAARAGNWLQVFAGEGPHPQDYRSRFLRAEVRLINEQFERIERLISSLRRTEPSRLRRAEMDHVLEQALGKNSFAEGRPVTVRVESFFSEARWVALLLCSAAAGLQVLLMLDGSGPARSYYLIAGLCGVLGAAVAGPRFLRNRMRYQGMLTAWGLISGGMLLALILEHPLTLLAACAMAAFGAGCTLHSFACSDVAPPAGAVLNENEQPEWPVWGMLAGAQLVGPVLAVILSPLVGKQATLLILGLGCTAGVALIWRGRAKTFWSTTQASSATAARKPQGARQQIAGFGCALLWLYWTDHMPAASGETHSLQSWALVLAGWCVFGLAVLGGFHYRSALTVKPYAILVLTIAAGAATALLVMPHTNLAGMEGWLHLLATAGVGFGLALACTLPGHARVGVPFFVGALLAAMIAGAGSVFAGLAQWTQLTQLAQWAWAVPALGFTFAAIKMWGRREA</sequence>
<name>A0ABU6JBA0_9BURK</name>
<feature type="transmembrane region" description="Helical" evidence="1">
    <location>
        <begin position="351"/>
        <end position="371"/>
    </location>
</feature>
<feature type="transmembrane region" description="Helical" evidence="1">
    <location>
        <begin position="136"/>
        <end position="157"/>
    </location>
</feature>
<protein>
    <recommendedName>
        <fullName evidence="4">MFS transporter</fullName>
    </recommendedName>
</protein>
<dbReference type="Proteomes" id="UP001352263">
    <property type="component" value="Unassembled WGS sequence"/>
</dbReference>
<feature type="transmembrane region" description="Helical" evidence="1">
    <location>
        <begin position="272"/>
        <end position="290"/>
    </location>
</feature>
<keyword evidence="1" id="KW-0812">Transmembrane</keyword>
<feature type="transmembrane region" description="Helical" evidence="1">
    <location>
        <begin position="488"/>
        <end position="510"/>
    </location>
</feature>
<accession>A0ABU6JBA0</accession>
<evidence type="ECO:0000313" key="2">
    <source>
        <dbReference type="EMBL" id="MEC4720711.1"/>
    </source>
</evidence>
<proteinExistence type="predicted"/>
<reference evidence="2 3" key="1">
    <citation type="submission" date="2023-10" db="EMBL/GenBank/DDBJ databases">
        <title>Noviherbaspirillum sp. CPCC 100848 genome assembly.</title>
        <authorList>
            <person name="Li X.Y."/>
            <person name="Fang X.M."/>
        </authorList>
    </citation>
    <scope>NUCLEOTIDE SEQUENCE [LARGE SCALE GENOMIC DNA]</scope>
    <source>
        <strain evidence="2 3">CPCC 100848</strain>
    </source>
</reference>
<feature type="transmembrane region" description="Helical" evidence="1">
    <location>
        <begin position="577"/>
        <end position="600"/>
    </location>
</feature>
<comment type="caution">
    <text evidence="2">The sequence shown here is derived from an EMBL/GenBank/DDBJ whole genome shotgun (WGS) entry which is preliminary data.</text>
</comment>